<dbReference type="InterPro" id="IPR025746">
    <property type="entry name" value="PilX_N_dom"/>
</dbReference>
<evidence type="ECO:0000259" key="2">
    <source>
        <dbReference type="Pfam" id="PF13681"/>
    </source>
</evidence>
<dbReference type="Pfam" id="PF14341">
    <property type="entry name" value="PilX_N"/>
    <property type="match status" value="1"/>
</dbReference>
<reference evidence="4" key="1">
    <citation type="submission" date="2022-01" db="EMBL/GenBank/DDBJ databases">
        <title>Neisseria sp. ZJ104.</title>
        <authorList>
            <person name="Yang C."/>
        </authorList>
    </citation>
    <scope>NUCLEOTIDE SEQUENCE</scope>
    <source>
        <strain evidence="4">ZJ104</strain>
    </source>
</reference>
<feature type="domain" description="PilX/PilW C-terminal" evidence="2">
    <location>
        <begin position="134"/>
        <end position="179"/>
    </location>
</feature>
<dbReference type="Proteomes" id="UP001201397">
    <property type="component" value="Unassembled WGS sequence"/>
</dbReference>
<comment type="caution">
    <text evidence="4">The sequence shown here is derived from an EMBL/GenBank/DDBJ whole genome shotgun (WGS) entry which is preliminary data.</text>
</comment>
<protein>
    <submittedName>
        <fullName evidence="4">PilX N-terminal domain-containing pilus assembly protein</fullName>
    </submittedName>
</protein>
<dbReference type="AlphaFoldDB" id="A0AAW5AI28"/>
<evidence type="ECO:0000256" key="1">
    <source>
        <dbReference type="SAM" id="Phobius"/>
    </source>
</evidence>
<proteinExistence type="predicted"/>
<sequence length="182" mass="20103">MNTTQPTGCAKQQGIVLFVVLMMMLVIALFSIAASQSYHTEQRISANDADHRYALSLAEAALNAGEQYASTLAGKAQHFSADCQNGLCSAVNTVSPHDYPDITVSGTPTQPAWLRQCDSKKTCLEKNGRIFNHKNSKPKPRYIIEFIKINPENHTPVYRITAQAWGKNAYTSAMVQSYIGYK</sequence>
<organism evidence="4 5">
    <name type="scientific">Neisseria lisongii</name>
    <dbReference type="NCBI Taxonomy" id="2912188"/>
    <lineage>
        <taxon>Bacteria</taxon>
        <taxon>Pseudomonadati</taxon>
        <taxon>Pseudomonadota</taxon>
        <taxon>Betaproteobacteria</taxon>
        <taxon>Neisseriales</taxon>
        <taxon>Neisseriaceae</taxon>
        <taxon>Neisseria</taxon>
    </lineage>
</organism>
<gene>
    <name evidence="4" type="ORF">L4H06_00970</name>
</gene>
<name>A0AAW5AI28_9NEIS</name>
<feature type="domain" description="Type 4 fimbrial biogenesis protein PilX N-terminal" evidence="3">
    <location>
        <begin position="13"/>
        <end position="63"/>
    </location>
</feature>
<keyword evidence="1" id="KW-0472">Membrane</keyword>
<keyword evidence="1" id="KW-0812">Transmembrane</keyword>
<evidence type="ECO:0000313" key="4">
    <source>
        <dbReference type="EMBL" id="MCF7528814.1"/>
    </source>
</evidence>
<dbReference type="EMBL" id="JAKKDL010000001">
    <property type="protein sequence ID" value="MCF7528814.1"/>
    <property type="molecule type" value="Genomic_DNA"/>
</dbReference>
<evidence type="ECO:0000313" key="5">
    <source>
        <dbReference type="Proteomes" id="UP001201397"/>
    </source>
</evidence>
<keyword evidence="1" id="KW-1133">Transmembrane helix</keyword>
<accession>A0AAW5AI28</accession>
<dbReference type="Pfam" id="PF13681">
    <property type="entry name" value="PilX"/>
    <property type="match status" value="1"/>
</dbReference>
<dbReference type="InterPro" id="IPR025205">
    <property type="entry name" value="PilX/PilW_C"/>
</dbReference>
<evidence type="ECO:0000259" key="3">
    <source>
        <dbReference type="Pfam" id="PF14341"/>
    </source>
</evidence>
<feature type="transmembrane region" description="Helical" evidence="1">
    <location>
        <begin position="15"/>
        <end position="34"/>
    </location>
</feature>